<evidence type="ECO:0000313" key="1">
    <source>
        <dbReference type="EnsemblMetazoa" id="XP_019856421.1"/>
    </source>
</evidence>
<reference evidence="2" key="1">
    <citation type="journal article" date="2010" name="Nature">
        <title>The Amphimedon queenslandica genome and the evolution of animal complexity.</title>
        <authorList>
            <person name="Srivastava M."/>
            <person name="Simakov O."/>
            <person name="Chapman J."/>
            <person name="Fahey B."/>
            <person name="Gauthier M.E."/>
            <person name="Mitros T."/>
            <person name="Richards G.S."/>
            <person name="Conaco C."/>
            <person name="Dacre M."/>
            <person name="Hellsten U."/>
            <person name="Larroux C."/>
            <person name="Putnam N.H."/>
            <person name="Stanke M."/>
            <person name="Adamska M."/>
            <person name="Darling A."/>
            <person name="Degnan S.M."/>
            <person name="Oakley T.H."/>
            <person name="Plachetzki D.C."/>
            <person name="Zhai Y."/>
            <person name="Adamski M."/>
            <person name="Calcino A."/>
            <person name="Cummins S.F."/>
            <person name="Goodstein D.M."/>
            <person name="Harris C."/>
            <person name="Jackson D.J."/>
            <person name="Leys S.P."/>
            <person name="Shu S."/>
            <person name="Woodcroft B.J."/>
            <person name="Vervoort M."/>
            <person name="Kosik K.S."/>
            <person name="Manning G."/>
            <person name="Degnan B.M."/>
            <person name="Rokhsar D.S."/>
        </authorList>
    </citation>
    <scope>NUCLEOTIDE SEQUENCE [LARGE SCALE GENOMIC DNA]</scope>
</reference>
<evidence type="ECO:0008006" key="3">
    <source>
        <dbReference type="Google" id="ProtNLM"/>
    </source>
</evidence>
<organism evidence="1 2">
    <name type="scientific">Amphimedon queenslandica</name>
    <name type="common">Sponge</name>
    <dbReference type="NCBI Taxonomy" id="400682"/>
    <lineage>
        <taxon>Eukaryota</taxon>
        <taxon>Metazoa</taxon>
        <taxon>Porifera</taxon>
        <taxon>Demospongiae</taxon>
        <taxon>Heteroscleromorpha</taxon>
        <taxon>Haplosclerida</taxon>
        <taxon>Niphatidae</taxon>
        <taxon>Amphimedon</taxon>
    </lineage>
</organism>
<dbReference type="RefSeq" id="XP_019856421.1">
    <property type="nucleotide sequence ID" value="XM_020000862.1"/>
</dbReference>
<dbReference type="EnsemblMetazoa" id="XM_020000862.1">
    <property type="protein sequence ID" value="XP_019856421.1"/>
    <property type="gene ID" value="LOC109584954"/>
</dbReference>
<dbReference type="PANTHER" id="PTHR22605">
    <property type="entry name" value="RZ-TYPE DOMAIN-CONTAINING PROTEIN"/>
    <property type="match status" value="1"/>
</dbReference>
<dbReference type="GeneID" id="109584954"/>
<sequence length="445" mass="50798">MKALIFDFGKLKYETERDYTLQLTWNKLSNKTNISHDCVLAIGEVLADCQNFSKQMKNECSFVSLRDVDRALVLFIYFLEVFTDVFQIEKHNNVDKITKSLLLALSVAYLARMASRNEFITKVLRCIKPPLHPVDLIEYQIIVKKYQEKLLDCIDTENGIAKNAALRENIFMMFVCIELRIPLFLVGKPGSSKSLAKAVIENSLRGKNSKKATMRQFKQIHLHSDQCSAFSTPASITEVFMSAKNFQEKRDTRTFVSVVALDIFAEASPYLPLKALHPFLEDGTDGSGSDDQRIAREKRVAFIGISNSALDPAKMNRGIMVTRTEPSIQDLKNSAIGICSDKGNNNPVLERLRTYFTELASAYKSICDLQKREFFGLRDFYSLIKMLYWMSEETGSILTRPQLEHAVRRNFSGFDEFDAVAKFQLQELKNNELKIVQNFPCQFVS</sequence>
<dbReference type="PANTHER" id="PTHR22605:SF16">
    <property type="entry name" value="E3 UBIQUITIN-PROTEIN LIGASE RNF213"/>
    <property type="match status" value="1"/>
</dbReference>
<dbReference type="KEGG" id="aqu:109584954"/>
<accession>A0AAN0JHZ1</accession>
<evidence type="ECO:0000313" key="2">
    <source>
        <dbReference type="Proteomes" id="UP000007879"/>
    </source>
</evidence>
<keyword evidence="2" id="KW-1185">Reference proteome</keyword>
<dbReference type="AlphaFoldDB" id="A0AAN0JHZ1"/>
<dbReference type="GO" id="GO:0016887">
    <property type="term" value="F:ATP hydrolysis activity"/>
    <property type="evidence" value="ECO:0007669"/>
    <property type="project" value="InterPro"/>
</dbReference>
<name>A0AAN0JHZ1_AMPQE</name>
<dbReference type="InterPro" id="IPR031248">
    <property type="entry name" value="RNF213"/>
</dbReference>
<proteinExistence type="predicted"/>
<reference evidence="1" key="2">
    <citation type="submission" date="2024-06" db="UniProtKB">
        <authorList>
            <consortium name="EnsemblMetazoa"/>
        </authorList>
    </citation>
    <scope>IDENTIFICATION</scope>
</reference>
<dbReference type="GO" id="GO:0004842">
    <property type="term" value="F:ubiquitin-protein transferase activity"/>
    <property type="evidence" value="ECO:0007669"/>
    <property type="project" value="InterPro"/>
</dbReference>
<dbReference type="Proteomes" id="UP000007879">
    <property type="component" value="Unassembled WGS sequence"/>
</dbReference>
<protein>
    <recommendedName>
        <fullName evidence="3">ATPase AAA-type core domain-containing protein</fullName>
    </recommendedName>
</protein>